<dbReference type="WBParaSite" id="ACOC_0000490701-mRNA-1">
    <property type="protein sequence ID" value="ACOC_0000490701-mRNA-1"/>
    <property type="gene ID" value="ACOC_0000490701"/>
</dbReference>
<dbReference type="EMBL" id="UYYA01003836">
    <property type="protein sequence ID" value="VDM56493.1"/>
    <property type="molecule type" value="Genomic_DNA"/>
</dbReference>
<reference evidence="3" key="1">
    <citation type="submission" date="2017-02" db="UniProtKB">
        <authorList>
            <consortium name="WormBaseParasite"/>
        </authorList>
    </citation>
    <scope>IDENTIFICATION</scope>
</reference>
<dbReference type="Proteomes" id="UP000267027">
    <property type="component" value="Unassembled WGS sequence"/>
</dbReference>
<gene>
    <name evidence="1" type="ORF">ACOC_LOCUS4908</name>
</gene>
<evidence type="ECO:0000313" key="3">
    <source>
        <dbReference type="WBParaSite" id="ACOC_0000490701-mRNA-1"/>
    </source>
</evidence>
<evidence type="ECO:0000313" key="1">
    <source>
        <dbReference type="EMBL" id="VDM56493.1"/>
    </source>
</evidence>
<dbReference type="AlphaFoldDB" id="A0A0R3PK40"/>
<protein>
    <submittedName>
        <fullName evidence="3">SCP domain-containing protein</fullName>
    </submittedName>
</protein>
<sequence length="66" mass="7503">MRRASYVTDRMDPRDTPELVRTVETNVRTCRAFPRGKSPDCLSEQGQKNATDAIEQNAMALYAIEK</sequence>
<evidence type="ECO:0000313" key="2">
    <source>
        <dbReference type="Proteomes" id="UP000267027"/>
    </source>
</evidence>
<keyword evidence="2" id="KW-1185">Reference proteome</keyword>
<name>A0A0R3PK40_ANGCS</name>
<organism evidence="3">
    <name type="scientific">Angiostrongylus costaricensis</name>
    <name type="common">Nematode worm</name>
    <dbReference type="NCBI Taxonomy" id="334426"/>
    <lineage>
        <taxon>Eukaryota</taxon>
        <taxon>Metazoa</taxon>
        <taxon>Ecdysozoa</taxon>
        <taxon>Nematoda</taxon>
        <taxon>Chromadorea</taxon>
        <taxon>Rhabditida</taxon>
        <taxon>Rhabditina</taxon>
        <taxon>Rhabditomorpha</taxon>
        <taxon>Strongyloidea</taxon>
        <taxon>Metastrongylidae</taxon>
        <taxon>Angiostrongylus</taxon>
    </lineage>
</organism>
<accession>A0A0R3PK40</accession>
<reference evidence="1 2" key="2">
    <citation type="submission" date="2018-11" db="EMBL/GenBank/DDBJ databases">
        <authorList>
            <consortium name="Pathogen Informatics"/>
        </authorList>
    </citation>
    <scope>NUCLEOTIDE SEQUENCE [LARGE SCALE GENOMIC DNA]</scope>
    <source>
        <strain evidence="1 2">Costa Rica</strain>
    </source>
</reference>
<proteinExistence type="predicted"/>